<dbReference type="GO" id="GO:0006814">
    <property type="term" value="P:sodium ion transport"/>
    <property type="evidence" value="ECO:0007669"/>
    <property type="project" value="UniProtKB-KW"/>
</dbReference>
<sequence>MNMYSTKEELLSRFTIADYAIFIAMLGVSAAIGIYYACTGNKQKTTKDFFMGGQEMGVFPVAMSILASFMSAIPMLGIPAETYLTGTQFWMVVLAYCFMFPTVAYIYMPLFYKLGSSSVYEYLELRFNRPVRTICSTIFTIQMSSLLCTSKVLYMAIVMYAPSLALSQVTGLKVWFCVLSIGIVCTFYTTIGGMKAVVLTDLFQVFVIFGAMLVIVIKGSIDLGGMSYVWNKNNEGQRIEFFNFDFDPTTRHTVWSLTIGGFFTWLSIYGVSQPMVQRYLTIPTTRGAKIAIWLNLPGLVTIVTVTTLAGMLIYTRYAGCDPIKTKQVSAPDQLLPLYVMDTLGTMPCLPGIFVAGIFSGAISTVSSGVNALAAVTLEDIVKSYIKPDISEKWATRLAKILALSYGIACIVLVAVVERLGAILQLSLSIFGVIGGPILGVFTLGMFFPWANKKGALTGLITGIAAVLWIAVGAFLAKVPKNLAPVSVEGCTDLYYNVTGKMWNETVTANIQLLPNKSDIFVIYRLSYMWYSAIGSLIVIIIGLIISFLTGANGKDDVKQDLISPVTRKALALFTKVKHNKSVFPVEMVTNNNLRNASYTPNGVDKAVQSDGVINIAYINDPHTPVTSKSTRMASSIHAARM</sequence>
<keyword evidence="3" id="KW-0813">Transport</keyword>
<accession>A0AAV1ZRQ9</accession>
<evidence type="ECO:0000256" key="10">
    <source>
        <dbReference type="ARBA" id="ARBA00023201"/>
    </source>
</evidence>
<keyword evidence="7" id="KW-0915">Sodium</keyword>
<evidence type="ECO:0000313" key="13">
    <source>
        <dbReference type="EMBL" id="CAL1274538.1"/>
    </source>
</evidence>
<proteinExistence type="inferred from homology"/>
<evidence type="ECO:0000256" key="2">
    <source>
        <dbReference type="ARBA" id="ARBA00006434"/>
    </source>
</evidence>
<feature type="transmembrane region" description="Helical" evidence="12">
    <location>
        <begin position="202"/>
        <end position="221"/>
    </location>
</feature>
<organism evidence="13 14">
    <name type="scientific">Larinioides sclopetarius</name>
    <dbReference type="NCBI Taxonomy" id="280406"/>
    <lineage>
        <taxon>Eukaryota</taxon>
        <taxon>Metazoa</taxon>
        <taxon>Ecdysozoa</taxon>
        <taxon>Arthropoda</taxon>
        <taxon>Chelicerata</taxon>
        <taxon>Arachnida</taxon>
        <taxon>Araneae</taxon>
        <taxon>Araneomorphae</taxon>
        <taxon>Entelegynae</taxon>
        <taxon>Araneoidea</taxon>
        <taxon>Araneidae</taxon>
        <taxon>Larinioides</taxon>
    </lineage>
</organism>
<feature type="transmembrane region" description="Helical" evidence="12">
    <location>
        <begin position="89"/>
        <end position="112"/>
    </location>
</feature>
<dbReference type="Proteomes" id="UP001497382">
    <property type="component" value="Unassembled WGS sequence"/>
</dbReference>
<dbReference type="NCBIfam" id="TIGR00813">
    <property type="entry name" value="sss"/>
    <property type="match status" value="1"/>
</dbReference>
<dbReference type="PANTHER" id="PTHR42985">
    <property type="entry name" value="SODIUM-COUPLED MONOCARBOXYLATE TRANSPORTER"/>
    <property type="match status" value="1"/>
</dbReference>
<dbReference type="CDD" id="cd11492">
    <property type="entry name" value="SLC5sbd_NIS-SMVT"/>
    <property type="match status" value="1"/>
</dbReference>
<protein>
    <recommendedName>
        <fullName evidence="15">Sodium-coupled monocarboxylate transporter 1</fullName>
    </recommendedName>
</protein>
<evidence type="ECO:0000256" key="12">
    <source>
        <dbReference type="SAM" id="Phobius"/>
    </source>
</evidence>
<keyword evidence="9 12" id="KW-0472">Membrane</keyword>
<gene>
    <name evidence="13" type="ORF">LARSCL_LOCUS7522</name>
</gene>
<keyword evidence="6 12" id="KW-1133">Transmembrane helix</keyword>
<feature type="transmembrane region" description="Helical" evidence="12">
    <location>
        <begin position="253"/>
        <end position="271"/>
    </location>
</feature>
<dbReference type="EMBL" id="CAXIEN010000077">
    <property type="protein sequence ID" value="CAL1274538.1"/>
    <property type="molecule type" value="Genomic_DNA"/>
</dbReference>
<comment type="subcellular location">
    <subcellularLocation>
        <location evidence="1">Cell membrane</location>
        <topology evidence="1">Multi-pass membrane protein</topology>
    </subcellularLocation>
</comment>
<dbReference type="InterPro" id="IPR051163">
    <property type="entry name" value="Sodium:Solute_Symporter_SSF"/>
</dbReference>
<feature type="transmembrane region" description="Helical" evidence="12">
    <location>
        <begin position="454"/>
        <end position="476"/>
    </location>
</feature>
<name>A0AAV1ZRQ9_9ARAC</name>
<feature type="transmembrane region" description="Helical" evidence="12">
    <location>
        <begin position="352"/>
        <end position="377"/>
    </location>
</feature>
<feature type="transmembrane region" description="Helical" evidence="12">
    <location>
        <begin position="397"/>
        <end position="416"/>
    </location>
</feature>
<evidence type="ECO:0000256" key="1">
    <source>
        <dbReference type="ARBA" id="ARBA00004651"/>
    </source>
</evidence>
<feature type="transmembrane region" description="Helical" evidence="12">
    <location>
        <begin position="133"/>
        <end position="160"/>
    </location>
</feature>
<feature type="transmembrane region" description="Helical" evidence="12">
    <location>
        <begin position="527"/>
        <end position="548"/>
    </location>
</feature>
<feature type="transmembrane region" description="Helical" evidence="12">
    <location>
        <begin position="422"/>
        <end position="447"/>
    </location>
</feature>
<evidence type="ECO:0000256" key="4">
    <source>
        <dbReference type="ARBA" id="ARBA00022475"/>
    </source>
</evidence>
<feature type="transmembrane region" description="Helical" evidence="12">
    <location>
        <begin position="20"/>
        <end position="38"/>
    </location>
</feature>
<evidence type="ECO:0000256" key="6">
    <source>
        <dbReference type="ARBA" id="ARBA00022989"/>
    </source>
</evidence>
<dbReference type="GO" id="GO:0015293">
    <property type="term" value="F:symporter activity"/>
    <property type="evidence" value="ECO:0007669"/>
    <property type="project" value="TreeGrafter"/>
</dbReference>
<evidence type="ECO:0000256" key="5">
    <source>
        <dbReference type="ARBA" id="ARBA00022692"/>
    </source>
</evidence>
<dbReference type="Pfam" id="PF00474">
    <property type="entry name" value="SSF"/>
    <property type="match status" value="1"/>
</dbReference>
<feature type="transmembrane region" description="Helical" evidence="12">
    <location>
        <begin position="58"/>
        <end position="77"/>
    </location>
</feature>
<evidence type="ECO:0000256" key="9">
    <source>
        <dbReference type="ARBA" id="ARBA00023136"/>
    </source>
</evidence>
<feature type="transmembrane region" description="Helical" evidence="12">
    <location>
        <begin position="292"/>
        <end position="314"/>
    </location>
</feature>
<comment type="caution">
    <text evidence="13">The sequence shown here is derived from an EMBL/GenBank/DDBJ whole genome shotgun (WGS) entry which is preliminary data.</text>
</comment>
<evidence type="ECO:0000256" key="3">
    <source>
        <dbReference type="ARBA" id="ARBA00022448"/>
    </source>
</evidence>
<comment type="similarity">
    <text evidence="2 11">Belongs to the sodium:solute symporter (SSF) (TC 2.A.21) family.</text>
</comment>
<dbReference type="GO" id="GO:0005886">
    <property type="term" value="C:plasma membrane"/>
    <property type="evidence" value="ECO:0007669"/>
    <property type="project" value="UniProtKB-SubCell"/>
</dbReference>
<evidence type="ECO:0000256" key="8">
    <source>
        <dbReference type="ARBA" id="ARBA00023065"/>
    </source>
</evidence>
<feature type="transmembrane region" description="Helical" evidence="12">
    <location>
        <begin position="172"/>
        <end position="190"/>
    </location>
</feature>
<dbReference type="InterPro" id="IPR001734">
    <property type="entry name" value="Na/solute_symporter"/>
</dbReference>
<keyword evidence="14" id="KW-1185">Reference proteome</keyword>
<dbReference type="AlphaFoldDB" id="A0AAV1ZRQ9"/>
<keyword evidence="5 12" id="KW-0812">Transmembrane</keyword>
<evidence type="ECO:0000256" key="7">
    <source>
        <dbReference type="ARBA" id="ARBA00023053"/>
    </source>
</evidence>
<dbReference type="InterPro" id="IPR038377">
    <property type="entry name" value="Na/Glc_symporter_sf"/>
</dbReference>
<keyword evidence="10" id="KW-0739">Sodium transport</keyword>
<evidence type="ECO:0008006" key="15">
    <source>
        <dbReference type="Google" id="ProtNLM"/>
    </source>
</evidence>
<dbReference type="Gene3D" id="1.20.1730.10">
    <property type="entry name" value="Sodium/glucose cotransporter"/>
    <property type="match status" value="1"/>
</dbReference>
<keyword evidence="4" id="KW-1003">Cell membrane</keyword>
<keyword evidence="8" id="KW-0406">Ion transport</keyword>
<reference evidence="13 14" key="1">
    <citation type="submission" date="2024-04" db="EMBL/GenBank/DDBJ databases">
        <authorList>
            <person name="Rising A."/>
            <person name="Reimegard J."/>
            <person name="Sonavane S."/>
            <person name="Akerstrom W."/>
            <person name="Nylinder S."/>
            <person name="Hedman E."/>
            <person name="Kallberg Y."/>
        </authorList>
    </citation>
    <scope>NUCLEOTIDE SEQUENCE [LARGE SCALE GENOMIC DNA]</scope>
</reference>
<dbReference type="PANTHER" id="PTHR42985:SF40">
    <property type="entry name" value="LD47995P-RELATED"/>
    <property type="match status" value="1"/>
</dbReference>
<evidence type="ECO:0000256" key="11">
    <source>
        <dbReference type="RuleBase" id="RU362091"/>
    </source>
</evidence>
<dbReference type="PROSITE" id="PS50283">
    <property type="entry name" value="NA_SOLUT_SYMP_3"/>
    <property type="match status" value="1"/>
</dbReference>
<evidence type="ECO:0000313" key="14">
    <source>
        <dbReference type="Proteomes" id="UP001497382"/>
    </source>
</evidence>